<sequence length="707" mass="79087">MLQYFTLMLPVFFLLLASSRCTLGSLTEADEAKFLEVPWLDWAQALDAYRSEYREAELLGTNTLENPNRLKFYPENRVTENQIVVAFCLLTPDKINGYRSNSISLKIMELGFMHRRSLLAPTRRLQTPADQLNCWNYVQESVCQPIRDCSKPRYSQWALVSPQLHLNPGYPRGQQLMANCSVKNSAPIGSRFSIELLLIRPPPPGIPGSNALELLMRVSVLPSQEHGRLHWKGEMALLSHHGIGVLCRVNDDWGDRRGQRIASGHFQVMYMCPAYLDNPRVRSEMATMRRNPKQSSYYASPSKIRLLKAEYVVCKVDGHPAPEVKWTVSRPKSVWILNETLFVSSNAKRDESIFATCHATNRQLNLSDAVQVEIQVSAGAGRNFQGVAASVKDCCSEIEKATKLLKQLTSPAALESNDAGASDLFTSVAQLASVFSTKQVAENPDVTMAVNDSNLLAMSVDLLIAAVESADEVPSSSAKIFNGIVGNVCQCLLGIFLNATNWSLDFCRQLSQQEKYFKEFYPRLLSSQDAKQLDSRTGRGNAVYYTIGAAFNAYFKNDSEVFSRLSEFDLVSSTKPYLQCGDTTVSTAALILIAFAVDEKQSDVFLGAKDNIAFLIENLRKALGSPDRSWRGYDVIEVAKCIRRLALNDSNKDLLIELDLLPTVKKLLDSSNDEDVAEGIEILFTLSFSKKFRQKIWKEFREVIGLL</sequence>
<dbReference type="PANTHER" id="PTHR46270">
    <property type="entry name" value="ARMADILLO-TYPE FOLD-RELATED"/>
    <property type="match status" value="1"/>
</dbReference>
<dbReference type="AlphaFoldDB" id="A0A1I8GBE8"/>
<reference evidence="4" key="1">
    <citation type="submission" date="2016-11" db="UniProtKB">
        <authorList>
            <consortium name="WormBaseParasite"/>
        </authorList>
    </citation>
    <scope>IDENTIFICATION</scope>
</reference>
<proteinExistence type="predicted"/>
<dbReference type="InterPro" id="IPR007110">
    <property type="entry name" value="Ig-like_dom"/>
</dbReference>
<name>A0A1I8GBE8_9PLAT</name>
<dbReference type="Gene3D" id="1.25.10.10">
    <property type="entry name" value="Leucine-rich Repeat Variant"/>
    <property type="match status" value="1"/>
</dbReference>
<evidence type="ECO:0000313" key="4">
    <source>
        <dbReference type="WBParaSite" id="maker-uti_cns_0001320-snap-gene-0.1-mRNA-1"/>
    </source>
</evidence>
<organism evidence="3 4">
    <name type="scientific">Macrostomum lignano</name>
    <dbReference type="NCBI Taxonomy" id="282301"/>
    <lineage>
        <taxon>Eukaryota</taxon>
        <taxon>Metazoa</taxon>
        <taxon>Spiralia</taxon>
        <taxon>Lophotrochozoa</taxon>
        <taxon>Platyhelminthes</taxon>
        <taxon>Rhabditophora</taxon>
        <taxon>Macrostomorpha</taxon>
        <taxon>Macrostomida</taxon>
        <taxon>Macrostomidae</taxon>
        <taxon>Macrostomum</taxon>
    </lineage>
</organism>
<protein>
    <submittedName>
        <fullName evidence="4">Ig-like domain-containing protein</fullName>
    </submittedName>
</protein>
<evidence type="ECO:0000259" key="2">
    <source>
        <dbReference type="PROSITE" id="PS50835"/>
    </source>
</evidence>
<feature type="signal peptide" evidence="1">
    <location>
        <begin position="1"/>
        <end position="24"/>
    </location>
</feature>
<dbReference type="InterPro" id="IPR016024">
    <property type="entry name" value="ARM-type_fold"/>
</dbReference>
<accession>A0A1I8GBE8</accession>
<dbReference type="PANTHER" id="PTHR46270:SF2">
    <property type="entry name" value="TIR DOMAIN-CONTAINING PROTEIN"/>
    <property type="match status" value="1"/>
</dbReference>
<dbReference type="InterPro" id="IPR011989">
    <property type="entry name" value="ARM-like"/>
</dbReference>
<dbReference type="Proteomes" id="UP000095280">
    <property type="component" value="Unplaced"/>
</dbReference>
<evidence type="ECO:0000313" key="3">
    <source>
        <dbReference type="Proteomes" id="UP000095280"/>
    </source>
</evidence>
<keyword evidence="3" id="KW-1185">Reference proteome</keyword>
<dbReference type="SUPFAM" id="SSF48371">
    <property type="entry name" value="ARM repeat"/>
    <property type="match status" value="1"/>
</dbReference>
<keyword evidence="1" id="KW-0732">Signal</keyword>
<dbReference type="PROSITE" id="PS50835">
    <property type="entry name" value="IG_LIKE"/>
    <property type="match status" value="1"/>
</dbReference>
<evidence type="ECO:0000256" key="1">
    <source>
        <dbReference type="SAM" id="SignalP"/>
    </source>
</evidence>
<dbReference type="WBParaSite" id="maker-uti_cns_0001320-snap-gene-0.1-mRNA-1">
    <property type="protein sequence ID" value="maker-uti_cns_0001320-snap-gene-0.1-mRNA-1"/>
    <property type="gene ID" value="maker-uti_cns_0001320-snap-gene-0.1"/>
</dbReference>
<feature type="chain" id="PRO_5009319265" evidence="1">
    <location>
        <begin position="25"/>
        <end position="707"/>
    </location>
</feature>
<feature type="domain" description="Ig-like" evidence="2">
    <location>
        <begin position="279"/>
        <end position="377"/>
    </location>
</feature>